<name>D8Q0C9_SCHCM</name>
<gene>
    <name evidence="1" type="ORF">SCHCODRAFT_256559</name>
</gene>
<dbReference type="HOGENOM" id="CLU_018544_13_0_1"/>
<sequence>MANNRRLDELMWSNKYTPNAEETKFIEERLRYLAQKDNEYDKEIATLREGQALIQKEIFQKRALLAPIRRIPAEILSEIFIAAVPDDWSDMPLGIRRLNIVDVCCYWRALAYRTADLWKTIHLYSRDTMRRSADWETKALSEIKRAGESLHLDMNLIEDTYVQRAFLINHGLRSRKHPLAWNTAVWDAACARSRCWETASLKFLPTDVLSSPLKPPLPLPRLHTLALGLDNGMQPCVAHMGYFQDAPNVKDLRLDLHSPLNRSIVFPSCWALETLSIVFDSTHGFVLNVDTCVPAVLRCAPTLRSLRLSGSGWGLWYLSDDDSITFPFLQDLRLEEAAIHLCRLISAPKVQNVKLVGNARFDEGLRASGVDEHTAFARMVAQSGGCKSMRSLQLCKIAAADPFAVIQALRVLPSLQSLRLENAPYPDNGDQFEPPRDITAEIMTALTRSEPESMQFLPVLADLQLDFVDADELQYDDHLWAMISIMWSSRMTVKRWMHGAVPRWSLLKKVDTNLDEVLGYPFAPVESDEDTDEEFDTPDV</sequence>
<evidence type="ECO:0000313" key="1">
    <source>
        <dbReference type="EMBL" id="EFI99597.1"/>
    </source>
</evidence>
<dbReference type="SUPFAM" id="SSF52047">
    <property type="entry name" value="RNI-like"/>
    <property type="match status" value="1"/>
</dbReference>
<accession>D8Q0C9</accession>
<dbReference type="InParanoid" id="D8Q0C9"/>
<dbReference type="OrthoDB" id="3365698at2759"/>
<dbReference type="RefSeq" id="XP_003034500.1">
    <property type="nucleotide sequence ID" value="XM_003034454.1"/>
</dbReference>
<protein>
    <submittedName>
        <fullName evidence="1">Uncharacterized protein</fullName>
    </submittedName>
</protein>
<dbReference type="Proteomes" id="UP000007431">
    <property type="component" value="Unassembled WGS sequence"/>
</dbReference>
<dbReference type="AlphaFoldDB" id="D8Q0C9"/>
<reference evidence="1 2" key="1">
    <citation type="journal article" date="2010" name="Nat. Biotechnol.">
        <title>Genome sequence of the model mushroom Schizophyllum commune.</title>
        <authorList>
            <person name="Ohm R.A."/>
            <person name="de Jong J.F."/>
            <person name="Lugones L.G."/>
            <person name="Aerts A."/>
            <person name="Kothe E."/>
            <person name="Stajich J.E."/>
            <person name="de Vries R.P."/>
            <person name="Record E."/>
            <person name="Levasseur A."/>
            <person name="Baker S.E."/>
            <person name="Bartholomew K.A."/>
            <person name="Coutinho P.M."/>
            <person name="Erdmann S."/>
            <person name="Fowler T.J."/>
            <person name="Gathman A.C."/>
            <person name="Lombard V."/>
            <person name="Henrissat B."/>
            <person name="Knabe N."/>
            <person name="Kuees U."/>
            <person name="Lilly W.W."/>
            <person name="Lindquist E."/>
            <person name="Lucas S."/>
            <person name="Magnuson J.K."/>
            <person name="Piumi F."/>
            <person name="Raudaskoski M."/>
            <person name="Salamov A."/>
            <person name="Schmutz J."/>
            <person name="Schwarze F.W.M.R."/>
            <person name="vanKuyk P.A."/>
            <person name="Horton J.S."/>
            <person name="Grigoriev I.V."/>
            <person name="Woesten H.A.B."/>
        </authorList>
    </citation>
    <scope>NUCLEOTIDE SEQUENCE [LARGE SCALE GENOMIC DNA]</scope>
    <source>
        <strain evidence="2">H4-8 / FGSC 9210</strain>
    </source>
</reference>
<dbReference type="KEGG" id="scm:SCHCO_02493135"/>
<proteinExistence type="predicted"/>
<dbReference type="EMBL" id="GL377304">
    <property type="protein sequence ID" value="EFI99597.1"/>
    <property type="molecule type" value="Genomic_DNA"/>
</dbReference>
<evidence type="ECO:0000313" key="2">
    <source>
        <dbReference type="Proteomes" id="UP000007431"/>
    </source>
</evidence>
<dbReference type="VEuPathDB" id="FungiDB:SCHCODRAFT_02493135"/>
<organism evidence="2">
    <name type="scientific">Schizophyllum commune (strain H4-8 / FGSC 9210)</name>
    <name type="common">Split gill fungus</name>
    <dbReference type="NCBI Taxonomy" id="578458"/>
    <lineage>
        <taxon>Eukaryota</taxon>
        <taxon>Fungi</taxon>
        <taxon>Dikarya</taxon>
        <taxon>Basidiomycota</taxon>
        <taxon>Agaricomycotina</taxon>
        <taxon>Agaricomycetes</taxon>
        <taxon>Agaricomycetidae</taxon>
        <taxon>Agaricales</taxon>
        <taxon>Schizophyllaceae</taxon>
        <taxon>Schizophyllum</taxon>
    </lineage>
</organism>
<keyword evidence="2" id="KW-1185">Reference proteome</keyword>
<dbReference type="Gene3D" id="3.80.10.10">
    <property type="entry name" value="Ribonuclease Inhibitor"/>
    <property type="match status" value="1"/>
</dbReference>
<dbReference type="GeneID" id="9586476"/>
<dbReference type="InterPro" id="IPR032675">
    <property type="entry name" value="LRR_dom_sf"/>
</dbReference>